<dbReference type="EMBL" id="FTNR01000010">
    <property type="protein sequence ID" value="SIS09267.1"/>
    <property type="molecule type" value="Genomic_DNA"/>
</dbReference>
<gene>
    <name evidence="2" type="ORF">SAMN05421752_110147</name>
</gene>
<dbReference type="STRING" id="308853.SAMN05421752_110147"/>
<sequence>MIELLRTRRIQEPKHTLLPLALAIIVVVLGAFVYLELVGILLEFAG</sequence>
<reference evidence="3" key="1">
    <citation type="submission" date="2017-01" db="EMBL/GenBank/DDBJ databases">
        <authorList>
            <person name="Varghese N."/>
            <person name="Submissions S."/>
        </authorList>
    </citation>
    <scope>NUCLEOTIDE SEQUENCE [LARGE SCALE GENOMIC DNA]</scope>
    <source>
        <strain evidence="3">type strain: HArc-</strain>
    </source>
</reference>
<organism evidence="2 3">
    <name type="scientific">Natronorubrum thiooxidans</name>
    <dbReference type="NCBI Taxonomy" id="308853"/>
    <lineage>
        <taxon>Archaea</taxon>
        <taxon>Methanobacteriati</taxon>
        <taxon>Methanobacteriota</taxon>
        <taxon>Stenosarchaea group</taxon>
        <taxon>Halobacteria</taxon>
        <taxon>Halobacteriales</taxon>
        <taxon>Natrialbaceae</taxon>
        <taxon>Natronorubrum</taxon>
    </lineage>
</organism>
<keyword evidence="1" id="KW-0472">Membrane</keyword>
<proteinExistence type="predicted"/>
<name>A0A1N7G9R4_9EURY</name>
<accession>A0A1N7G9R4</accession>
<feature type="transmembrane region" description="Helical" evidence="1">
    <location>
        <begin position="20"/>
        <end position="42"/>
    </location>
</feature>
<evidence type="ECO:0000256" key="1">
    <source>
        <dbReference type="SAM" id="Phobius"/>
    </source>
</evidence>
<keyword evidence="3" id="KW-1185">Reference proteome</keyword>
<evidence type="ECO:0000313" key="3">
    <source>
        <dbReference type="Proteomes" id="UP000185936"/>
    </source>
</evidence>
<dbReference type="Proteomes" id="UP000185936">
    <property type="component" value="Unassembled WGS sequence"/>
</dbReference>
<dbReference type="RefSeq" id="WP_173834894.1">
    <property type="nucleotide sequence ID" value="NZ_FTNR01000010.1"/>
</dbReference>
<keyword evidence="1" id="KW-1133">Transmembrane helix</keyword>
<evidence type="ECO:0000313" key="2">
    <source>
        <dbReference type="EMBL" id="SIS09267.1"/>
    </source>
</evidence>
<dbReference type="AlphaFoldDB" id="A0A1N7G9R4"/>
<protein>
    <submittedName>
        <fullName evidence="2">Uncharacterized protein</fullName>
    </submittedName>
</protein>
<keyword evidence="1" id="KW-0812">Transmembrane</keyword>